<keyword evidence="1" id="KW-0812">Transmembrane</keyword>
<reference evidence="2 3" key="1">
    <citation type="submission" date="2024-09" db="EMBL/GenBank/DDBJ databases">
        <title>Laminarin stimulates single cell rates of sulfate reduction while oxygen inhibits transcriptomic activity in coastal marine sediment.</title>
        <authorList>
            <person name="Lindsay M."/>
            <person name="Orcutt B."/>
            <person name="Emerson D."/>
            <person name="Stepanauskas R."/>
            <person name="D'Angelo T."/>
        </authorList>
    </citation>
    <scope>NUCLEOTIDE SEQUENCE [LARGE SCALE GENOMIC DNA]</scope>
    <source>
        <strain evidence="2">SAG AM-311-K15</strain>
    </source>
</reference>
<organism evidence="2 3">
    <name type="scientific">candidate division CSSED10-310 bacterium</name>
    <dbReference type="NCBI Taxonomy" id="2855610"/>
    <lineage>
        <taxon>Bacteria</taxon>
        <taxon>Bacteria division CSSED10-310</taxon>
    </lineage>
</organism>
<dbReference type="Proteomes" id="UP001594351">
    <property type="component" value="Unassembled WGS sequence"/>
</dbReference>
<feature type="transmembrane region" description="Helical" evidence="1">
    <location>
        <begin position="183"/>
        <end position="202"/>
    </location>
</feature>
<feature type="transmembrane region" description="Helical" evidence="1">
    <location>
        <begin position="103"/>
        <end position="125"/>
    </location>
</feature>
<name>A0ABV6Z3Z2_UNCC1</name>
<feature type="transmembrane region" description="Helical" evidence="1">
    <location>
        <begin position="312"/>
        <end position="331"/>
    </location>
</feature>
<feature type="transmembrane region" description="Helical" evidence="1">
    <location>
        <begin position="286"/>
        <end position="305"/>
    </location>
</feature>
<proteinExistence type="predicted"/>
<dbReference type="EMBL" id="JBHPBY010000413">
    <property type="protein sequence ID" value="MFC1853063.1"/>
    <property type="molecule type" value="Genomic_DNA"/>
</dbReference>
<feature type="transmembrane region" description="Helical" evidence="1">
    <location>
        <begin position="38"/>
        <end position="68"/>
    </location>
</feature>
<feature type="transmembrane region" description="Helical" evidence="1">
    <location>
        <begin position="137"/>
        <end position="162"/>
    </location>
</feature>
<feature type="transmembrane region" description="Helical" evidence="1">
    <location>
        <begin position="351"/>
        <end position="370"/>
    </location>
</feature>
<accession>A0ABV6Z3Z2</accession>
<feature type="non-terminal residue" evidence="2">
    <location>
        <position position="1"/>
    </location>
</feature>
<feature type="transmembrane region" description="Helical" evidence="1">
    <location>
        <begin position="74"/>
        <end position="91"/>
    </location>
</feature>
<protein>
    <submittedName>
        <fullName evidence="2">Divalent metal cation transporter</fullName>
    </submittedName>
</protein>
<evidence type="ECO:0000313" key="2">
    <source>
        <dbReference type="EMBL" id="MFC1853063.1"/>
    </source>
</evidence>
<keyword evidence="1" id="KW-0472">Membrane</keyword>
<keyword evidence="3" id="KW-1185">Reference proteome</keyword>
<comment type="caution">
    <text evidence="2">The sequence shown here is derived from an EMBL/GenBank/DDBJ whole genome shotgun (WGS) entry which is preliminary data.</text>
</comment>
<keyword evidence="1" id="KW-1133">Transmembrane helix</keyword>
<evidence type="ECO:0000313" key="3">
    <source>
        <dbReference type="Proteomes" id="UP001594351"/>
    </source>
</evidence>
<evidence type="ECO:0000256" key="1">
    <source>
        <dbReference type="SAM" id="Phobius"/>
    </source>
</evidence>
<sequence length="376" mass="41407">IVLALILKYPLFEFGQRYAIATGNSLLEGYRRLGKWSLVLYLILTLGSMFTVLAAVTAMTAGLCIHLTGLELSLTLWSAILIGVGSLILVIGRYPLLDKAIKVVMVLLAISTVAATIVILPKLRIAAHWGPVGLKDIGFIVGLIGWMPTGMDVSVWQSIWTLARKKETGYAPTLKESLIDFKIGYIGTGLFALMFCLLGTTVMFDKGIAFEASAGAFAGQVIELYTKTLGEWSRPLIVLSAFTTMFSTMLTVIDGFPRALQLVGRRFRTAEDKKLVLERSGNSWDYWTWMGILAGGGMLIISLYLKNLKSLVDLATTLSFLTAPILGFLTYKAVTAPWMPQECKPPPWLRGLALVGITFLTAFLLFFLYYRFLMGN</sequence>
<gene>
    <name evidence="2" type="ORF">ACFL27_22930</name>
</gene>
<dbReference type="Gene3D" id="1.20.1740.10">
    <property type="entry name" value="Amino acid/polyamine transporter I"/>
    <property type="match status" value="1"/>
</dbReference>